<dbReference type="Pfam" id="PF01964">
    <property type="entry name" value="ThiC_Rad_SAM"/>
    <property type="match status" value="1"/>
</dbReference>
<sequence>MKQSVSAEQIELKSSLPGSKKVYVDGPRAGMKVPMREIEQSETNGIPNPPIRVYDTSGPYTDPAYKVELEKGLQAPRHSWILERGDVEAYEGREVKPEDDGVKVASKHTPVFPQMDRQPLRARHGANVTQMHYARNGIITSEMEYVAIREGVEPEFVRKEIAEGRAILPANINHPEAEPMIIGRNFHVKVNANIGNSAVSSSIAEEVEKMTWATRWGADTIMDLSTGKNIHTTREWIIRNAPVPVGTVPIYQALEKVNGIAEDLTWEVYRDTLIEQAEQGVDYFTIHAGVLLRYIPITAKRTTGIVSRGGSIMAQWCLFHHKENFLYTHFEEICEIMKQYDVSFSLGDGLRPGSIADANDEAQFSELETLGELTKIAWKHDVQVMIEGPGHVPMHLIKENMEKELDICQGAPFYTLGPLTTDIAPGYDHITSAIGAAMIGWFGTAMLCYVTPKEHLGLPNKDDVRTGVITYKIAAHAADLAKGHKTAHQRDDALSKARFEFRWRDQFNLSLDPERAMEYHDETLPAEGAKTAHFCSMCGPKFCSMRISHDIREYAKDNDLETTEAIEKGMKEKAREFKDTGSHLYQ</sequence>
<feature type="binding site" evidence="10">
    <location>
        <begin position="307"/>
        <end position="309"/>
    </location>
    <ligand>
        <name>substrate</name>
    </ligand>
</feature>
<dbReference type="EC" id="4.1.99.17" evidence="10"/>
<dbReference type="InterPro" id="IPR002817">
    <property type="entry name" value="ThiC/BzaA/B"/>
</dbReference>
<dbReference type="GO" id="GO:0051539">
    <property type="term" value="F:4 iron, 4 sulfur cluster binding"/>
    <property type="evidence" value="ECO:0007669"/>
    <property type="project" value="UniProtKB-KW"/>
</dbReference>
<evidence type="ECO:0000256" key="8">
    <source>
        <dbReference type="ARBA" id="ARBA00023014"/>
    </source>
</evidence>
<keyword evidence="3 10" id="KW-0949">S-adenosyl-L-methionine</keyword>
<dbReference type="InterPro" id="IPR038521">
    <property type="entry name" value="ThiC/Bza_core_dom"/>
</dbReference>
<feature type="binding site" evidence="10">
    <location>
        <position position="414"/>
    </location>
    <ligand>
        <name>substrate</name>
    </ligand>
</feature>
<proteinExistence type="inferred from homology"/>
<comment type="cofactor">
    <cofactor evidence="10">
        <name>[4Fe-4S] cluster</name>
        <dbReference type="ChEBI" id="CHEBI:49883"/>
    </cofactor>
    <text evidence="10">Binds 1 [4Fe-4S] cluster per subunit. The cluster is coordinated with 3 cysteines and an exchangeable S-adenosyl-L-methionine.</text>
</comment>
<dbReference type="SFLD" id="SFLDG01114">
    <property type="entry name" value="phosphomethylpyrimidine_syntha"/>
    <property type="match status" value="1"/>
</dbReference>
<evidence type="ECO:0000256" key="4">
    <source>
        <dbReference type="ARBA" id="ARBA00022723"/>
    </source>
</evidence>
<comment type="caution">
    <text evidence="13">The sequence shown here is derived from an EMBL/GenBank/DDBJ whole genome shotgun (WGS) entry which is preliminary data.</text>
</comment>
<dbReference type="HAMAP" id="MF_00089">
    <property type="entry name" value="ThiC"/>
    <property type="match status" value="1"/>
</dbReference>
<evidence type="ECO:0000259" key="12">
    <source>
        <dbReference type="Pfam" id="PF13667"/>
    </source>
</evidence>
<keyword evidence="9 10" id="KW-0456">Lyase</keyword>
<keyword evidence="8 10" id="KW-0411">Iron-sulfur</keyword>
<comment type="function">
    <text evidence="1 10">Catalyzes the synthesis of the hydroxymethylpyrimidine phosphate (HMP-P) moiety of thiamine from aminoimidazole ribotide (AIR) in a radical S-adenosyl-L-methionine (SAM)-dependent reaction.</text>
</comment>
<dbReference type="GO" id="GO:0008270">
    <property type="term" value="F:zinc ion binding"/>
    <property type="evidence" value="ECO:0007669"/>
    <property type="project" value="UniProtKB-UniRule"/>
</dbReference>
<protein>
    <recommendedName>
        <fullName evidence="10">Phosphomethylpyrimidine synthase</fullName>
        <ecNumber evidence="10">4.1.99.17</ecNumber>
    </recommendedName>
    <alternativeName>
        <fullName evidence="10">Hydroxymethylpyrimidine phosphate synthase</fullName>
        <shortName evidence="10">HMP-P synthase</shortName>
        <shortName evidence="10">HMP-phosphate synthase</shortName>
        <shortName evidence="10">HMPP synthase</shortName>
    </alternativeName>
    <alternativeName>
        <fullName evidence="10">Thiamine biosynthesis protein ThiC</fullName>
    </alternativeName>
</protein>
<evidence type="ECO:0000256" key="6">
    <source>
        <dbReference type="ARBA" id="ARBA00022977"/>
    </source>
</evidence>
<evidence type="ECO:0000256" key="11">
    <source>
        <dbReference type="SAM" id="MobiDB-lite"/>
    </source>
</evidence>
<keyword evidence="5 10" id="KW-0862">Zinc</keyword>
<feature type="binding site" evidence="10">
    <location>
        <position position="535"/>
    </location>
    <ligand>
        <name>[4Fe-4S] cluster</name>
        <dbReference type="ChEBI" id="CHEBI:49883"/>
        <note>4Fe-4S-S-AdoMet</note>
    </ligand>
</feature>
<comment type="pathway">
    <text evidence="10">Cofactor biosynthesis; thiamine diphosphate biosynthesis.</text>
</comment>
<feature type="binding site" evidence="10">
    <location>
        <position position="391"/>
    </location>
    <ligand>
        <name>Zn(2+)</name>
        <dbReference type="ChEBI" id="CHEBI:29105"/>
    </ligand>
</feature>
<evidence type="ECO:0000256" key="7">
    <source>
        <dbReference type="ARBA" id="ARBA00023004"/>
    </source>
</evidence>
<dbReference type="InterPro" id="IPR025747">
    <property type="entry name" value="ThiC-associated_dom"/>
</dbReference>
<dbReference type="GO" id="GO:0005829">
    <property type="term" value="C:cytosol"/>
    <property type="evidence" value="ECO:0007669"/>
    <property type="project" value="TreeGrafter"/>
</dbReference>
<feature type="binding site" evidence="10">
    <location>
        <begin position="348"/>
        <end position="351"/>
    </location>
    <ligand>
        <name>substrate</name>
    </ligand>
</feature>
<name>A0A2A7W2N9_9BACI</name>
<organism evidence="13 15">
    <name type="scientific">Bacillus wiedmannii</name>
    <dbReference type="NCBI Taxonomy" id="1890302"/>
    <lineage>
        <taxon>Bacteria</taxon>
        <taxon>Bacillati</taxon>
        <taxon>Bacillota</taxon>
        <taxon>Bacilli</taxon>
        <taxon>Bacillales</taxon>
        <taxon>Bacillaceae</taxon>
        <taxon>Bacillus</taxon>
        <taxon>Bacillus cereus group</taxon>
    </lineage>
</organism>
<evidence type="ECO:0000256" key="5">
    <source>
        <dbReference type="ARBA" id="ARBA00022833"/>
    </source>
</evidence>
<dbReference type="NCBIfam" id="TIGR00190">
    <property type="entry name" value="thiC"/>
    <property type="match status" value="1"/>
</dbReference>
<dbReference type="EMBL" id="NVIY01000023">
    <property type="protein sequence ID" value="PGD34792.1"/>
    <property type="molecule type" value="Genomic_DNA"/>
</dbReference>
<dbReference type="SFLD" id="SFLDF00407">
    <property type="entry name" value="phosphomethylpyrimidine_syntha"/>
    <property type="match status" value="1"/>
</dbReference>
<dbReference type="Proteomes" id="UP000223472">
    <property type="component" value="Unassembled WGS sequence"/>
</dbReference>
<dbReference type="Gene3D" id="6.10.250.620">
    <property type="match status" value="1"/>
</dbReference>
<feature type="binding site" evidence="10">
    <location>
        <position position="543"/>
    </location>
    <ligand>
        <name>[4Fe-4S] cluster</name>
        <dbReference type="ChEBI" id="CHEBI:49883"/>
        <note>4Fe-4S-S-AdoMet</note>
    </ligand>
</feature>
<dbReference type="AlphaFoldDB" id="A0A2A7W2N9"/>
<feature type="region of interest" description="Disordered" evidence="11">
    <location>
        <begin position="1"/>
        <end position="27"/>
    </location>
</feature>
<dbReference type="GO" id="GO:0009229">
    <property type="term" value="P:thiamine diphosphate biosynthetic process"/>
    <property type="evidence" value="ECO:0007669"/>
    <property type="project" value="UniProtKB-UniRule"/>
</dbReference>
<dbReference type="UniPathway" id="UPA00060"/>
<evidence type="ECO:0000256" key="1">
    <source>
        <dbReference type="ARBA" id="ARBA00003175"/>
    </source>
</evidence>
<feature type="binding site" evidence="10">
    <location>
        <position position="387"/>
    </location>
    <ligand>
        <name>substrate</name>
    </ligand>
</feature>
<feature type="binding site" evidence="10">
    <location>
        <position position="193"/>
    </location>
    <ligand>
        <name>substrate</name>
    </ligand>
</feature>
<dbReference type="NCBIfam" id="NF009895">
    <property type="entry name" value="PRK13352.1"/>
    <property type="match status" value="1"/>
</dbReference>
<feature type="domain" description="ThiC-associated" evidence="12">
    <location>
        <begin position="16"/>
        <end position="88"/>
    </location>
</feature>
<evidence type="ECO:0000256" key="3">
    <source>
        <dbReference type="ARBA" id="ARBA00022691"/>
    </source>
</evidence>
<dbReference type="NCBIfam" id="NF006763">
    <property type="entry name" value="PRK09284.1"/>
    <property type="match status" value="1"/>
</dbReference>
<accession>A0A2A7W2N9</accession>
<dbReference type="PANTHER" id="PTHR30557">
    <property type="entry name" value="THIAMINE BIOSYNTHESIS PROTEIN THIC"/>
    <property type="match status" value="1"/>
</dbReference>
<evidence type="ECO:0000256" key="9">
    <source>
        <dbReference type="ARBA" id="ARBA00023239"/>
    </source>
</evidence>
<dbReference type="PANTHER" id="PTHR30557:SF1">
    <property type="entry name" value="PHOSPHOMETHYLPYRIMIDINE SYNTHASE, CHLOROPLASTIC"/>
    <property type="match status" value="1"/>
</dbReference>
<dbReference type="Gene3D" id="3.20.20.540">
    <property type="entry name" value="Radical SAM ThiC family, central domain"/>
    <property type="match status" value="1"/>
</dbReference>
<comment type="catalytic activity">
    <reaction evidence="10">
        <text>5-amino-1-(5-phospho-beta-D-ribosyl)imidazole + S-adenosyl-L-methionine = 4-amino-2-methyl-5-(phosphooxymethyl)pyrimidine + CO + 5'-deoxyadenosine + formate + L-methionine + 3 H(+)</text>
        <dbReference type="Rhea" id="RHEA:24840"/>
        <dbReference type="ChEBI" id="CHEBI:15378"/>
        <dbReference type="ChEBI" id="CHEBI:15740"/>
        <dbReference type="ChEBI" id="CHEBI:17245"/>
        <dbReference type="ChEBI" id="CHEBI:17319"/>
        <dbReference type="ChEBI" id="CHEBI:57844"/>
        <dbReference type="ChEBI" id="CHEBI:58354"/>
        <dbReference type="ChEBI" id="CHEBI:59789"/>
        <dbReference type="ChEBI" id="CHEBI:137981"/>
        <dbReference type="EC" id="4.1.99.17"/>
    </reaction>
</comment>
<evidence type="ECO:0000313" key="15">
    <source>
        <dbReference type="Proteomes" id="UP000220045"/>
    </source>
</evidence>
<dbReference type="Pfam" id="PF13667">
    <property type="entry name" value="ThiC-associated"/>
    <property type="match status" value="1"/>
</dbReference>
<evidence type="ECO:0000256" key="10">
    <source>
        <dbReference type="HAMAP-Rule" id="MF_00089"/>
    </source>
</evidence>
<dbReference type="RefSeq" id="WP_098094193.1">
    <property type="nucleotide sequence ID" value="NZ_JBCNRI010000022.1"/>
</dbReference>
<dbReference type="InterPro" id="IPR037509">
    <property type="entry name" value="ThiC"/>
</dbReference>
<feature type="binding site" evidence="10">
    <location>
        <position position="455"/>
    </location>
    <ligand>
        <name>Zn(2+)</name>
        <dbReference type="ChEBI" id="CHEBI:29105"/>
    </ligand>
</feature>
<keyword evidence="6 10" id="KW-0784">Thiamine biosynthesis</keyword>
<reference evidence="15 16" key="1">
    <citation type="submission" date="2017-09" db="EMBL/GenBank/DDBJ databases">
        <title>Large-scale bioinformatics analysis of Bacillus genomes uncovers conserved roles of natural products in bacterial physiology.</title>
        <authorList>
            <consortium name="Agbiome Team Llc"/>
            <person name="Bleich R.M."/>
            <person name="Grubbs K.J."/>
            <person name="Santa Maria K.C."/>
            <person name="Allen S.E."/>
            <person name="Farag S."/>
            <person name="Shank E.A."/>
            <person name="Bowers A."/>
        </authorList>
    </citation>
    <scope>NUCLEOTIDE SEQUENCE [LARGE SCALE GENOMIC DNA]</scope>
    <source>
        <strain evidence="13 15">AFS004017</strain>
        <strain evidence="14 16">AFS065610</strain>
    </source>
</reference>
<dbReference type="FunFam" id="3.20.20.540:FF:000001">
    <property type="entry name" value="Phosphomethylpyrimidine synthase"/>
    <property type="match status" value="1"/>
</dbReference>
<evidence type="ECO:0000313" key="14">
    <source>
        <dbReference type="EMBL" id="PGD34792.1"/>
    </source>
</evidence>
<dbReference type="SFLD" id="SFLDS00113">
    <property type="entry name" value="Radical_SAM_Phosphomethylpyrim"/>
    <property type="match status" value="1"/>
</dbReference>
<feature type="binding site" evidence="10">
    <location>
        <position position="251"/>
    </location>
    <ligand>
        <name>substrate</name>
    </ligand>
</feature>
<dbReference type="GO" id="GO:0070284">
    <property type="term" value="F:phosphomethylpyrimidine synthase activity"/>
    <property type="evidence" value="ECO:0007669"/>
    <property type="project" value="UniProtKB-EC"/>
</dbReference>
<evidence type="ECO:0000256" key="2">
    <source>
        <dbReference type="ARBA" id="ARBA00022485"/>
    </source>
</evidence>
<evidence type="ECO:0000313" key="13">
    <source>
        <dbReference type="EMBL" id="PEJ09338.1"/>
    </source>
</evidence>
<comment type="similarity">
    <text evidence="10">Belongs to the ThiC family.</text>
</comment>
<dbReference type="EMBL" id="NUEL01000011">
    <property type="protein sequence ID" value="PEJ09338.1"/>
    <property type="molecule type" value="Genomic_DNA"/>
</dbReference>
<keyword evidence="2 10" id="KW-0004">4Fe-4S</keyword>
<keyword evidence="7 10" id="KW-0408">Iron</keyword>
<feature type="binding site" evidence="10">
    <location>
        <position position="222"/>
    </location>
    <ligand>
        <name>substrate</name>
    </ligand>
</feature>
<keyword evidence="4 10" id="KW-0479">Metal-binding</keyword>
<dbReference type="Proteomes" id="UP000220045">
    <property type="component" value="Unassembled WGS sequence"/>
</dbReference>
<dbReference type="GO" id="GO:0009228">
    <property type="term" value="P:thiamine biosynthetic process"/>
    <property type="evidence" value="ECO:0007669"/>
    <property type="project" value="UniProtKB-UniRule"/>
</dbReference>
<feature type="binding site" evidence="10">
    <location>
        <position position="538"/>
    </location>
    <ligand>
        <name>[4Fe-4S] cluster</name>
        <dbReference type="ChEBI" id="CHEBI:49883"/>
        <note>4Fe-4S-S-AdoMet</note>
    </ligand>
</feature>
<feature type="binding site" evidence="10">
    <location>
        <position position="287"/>
    </location>
    <ligand>
        <name>substrate</name>
    </ligand>
</feature>
<evidence type="ECO:0000313" key="16">
    <source>
        <dbReference type="Proteomes" id="UP000223472"/>
    </source>
</evidence>
<gene>
    <name evidence="10" type="primary">thiC</name>
    <name evidence="13" type="ORF">CN684_08855</name>
    <name evidence="14" type="ORF">COM27_15545</name>
</gene>